<dbReference type="AlphaFoldDB" id="A0A8S3YXZ2"/>
<organism evidence="2 3">
    <name type="scientific">Candidula unifasciata</name>
    <dbReference type="NCBI Taxonomy" id="100452"/>
    <lineage>
        <taxon>Eukaryota</taxon>
        <taxon>Metazoa</taxon>
        <taxon>Spiralia</taxon>
        <taxon>Lophotrochozoa</taxon>
        <taxon>Mollusca</taxon>
        <taxon>Gastropoda</taxon>
        <taxon>Heterobranchia</taxon>
        <taxon>Euthyneura</taxon>
        <taxon>Panpulmonata</taxon>
        <taxon>Eupulmonata</taxon>
        <taxon>Stylommatophora</taxon>
        <taxon>Helicina</taxon>
        <taxon>Helicoidea</taxon>
        <taxon>Geomitridae</taxon>
        <taxon>Candidula</taxon>
    </lineage>
</organism>
<evidence type="ECO:0000313" key="3">
    <source>
        <dbReference type="Proteomes" id="UP000678393"/>
    </source>
</evidence>
<dbReference type="PANTHER" id="PTHR34098">
    <property type="entry name" value="F-BOX ONLY PROTEIN 47"/>
    <property type="match status" value="1"/>
</dbReference>
<proteinExistence type="predicted"/>
<reference evidence="2" key="1">
    <citation type="submission" date="2021-04" db="EMBL/GenBank/DDBJ databases">
        <authorList>
            <consortium name="Molecular Ecology Group"/>
        </authorList>
    </citation>
    <scope>NUCLEOTIDE SEQUENCE</scope>
</reference>
<accession>A0A8S3YXZ2</accession>
<dbReference type="InterPro" id="IPR038946">
    <property type="entry name" value="FBXO47"/>
</dbReference>
<dbReference type="InterPro" id="IPR056622">
    <property type="entry name" value="ARM_FBXO47"/>
</dbReference>
<feature type="non-terminal residue" evidence="2">
    <location>
        <position position="1"/>
    </location>
</feature>
<dbReference type="OrthoDB" id="9858120at2759"/>
<protein>
    <recommendedName>
        <fullName evidence="1">FBXO47 ARM repeats region domain-containing protein</fullName>
    </recommendedName>
</protein>
<evidence type="ECO:0000259" key="1">
    <source>
        <dbReference type="Pfam" id="PF24467"/>
    </source>
</evidence>
<feature type="domain" description="FBXO47 ARM repeats region" evidence="1">
    <location>
        <begin position="134"/>
        <end position="331"/>
    </location>
</feature>
<dbReference type="Pfam" id="PF24467">
    <property type="entry name" value="ARM_FBXO47"/>
    <property type="match status" value="1"/>
</dbReference>
<keyword evidence="3" id="KW-1185">Reference proteome</keyword>
<dbReference type="PANTHER" id="PTHR34098:SF1">
    <property type="entry name" value="F-BOX ONLY PROTEIN 47"/>
    <property type="match status" value="1"/>
</dbReference>
<sequence>ENLSLLTLTSKAMRNLIEGYRVTRFAGLHGCSYKDIHGQLSVEQQAAMLNLYHKLGLLMKRSTCLYATKDRLKIVNEFLTRMACSNNSDICKDQSRCVALLCFGKFLHTVIAGWDDSECQRAFEAVCQHMCMPRYVKTVVASKPGSHCHLEATVRHFYRRIFLDPCITTPDKAFWITRILKPWPIVFQARLLYILYAGHFSSGAIQWHEMSETTPADKEHASLFFGSVSNILQILHLHSTEWSGDEILCIIDEMTGTPEDWLIENVAGLLLACGECIATKMLVSKAINGRFLELASIIASLCLVCVKHNYSLTQVMAMLDCILGVIDTPRARLTFLNRVLDTFRELILDTHEFTDADEGNDNEFFYHVSALTEFTKELAQLAYKQILSH</sequence>
<dbReference type="EMBL" id="CAJHNH020001212">
    <property type="protein sequence ID" value="CAG5122013.1"/>
    <property type="molecule type" value="Genomic_DNA"/>
</dbReference>
<dbReference type="Proteomes" id="UP000678393">
    <property type="component" value="Unassembled WGS sequence"/>
</dbReference>
<evidence type="ECO:0000313" key="2">
    <source>
        <dbReference type="EMBL" id="CAG5122013.1"/>
    </source>
</evidence>
<comment type="caution">
    <text evidence="2">The sequence shown here is derived from an EMBL/GenBank/DDBJ whole genome shotgun (WGS) entry which is preliminary data.</text>
</comment>
<gene>
    <name evidence="2" type="ORF">CUNI_LOCUS7571</name>
</gene>
<name>A0A8S3YXZ2_9EUPU</name>